<sequence length="137" mass="14173">MSTAGMTASIPNAQSTENTQSAENAKNTKNTKNAENVRNTENTVYATPIADSDTSSEMSAAPTLTDDRVDATAPALAGTSREPVSPDPATPDPATPDPATTPDHRLRWPEAVAITLALLLGGAVASGAFRPMLPWLG</sequence>
<feature type="compositionally biased region" description="Polar residues" evidence="1">
    <location>
        <begin position="1"/>
        <end position="21"/>
    </location>
</feature>
<organism evidence="3 4">
    <name type="scientific">Catenulispora yoronensis</name>
    <dbReference type="NCBI Taxonomy" id="450799"/>
    <lineage>
        <taxon>Bacteria</taxon>
        <taxon>Bacillati</taxon>
        <taxon>Actinomycetota</taxon>
        <taxon>Actinomycetes</taxon>
        <taxon>Catenulisporales</taxon>
        <taxon>Catenulisporaceae</taxon>
        <taxon>Catenulispora</taxon>
    </lineage>
</organism>
<proteinExistence type="predicted"/>
<keyword evidence="4" id="KW-1185">Reference proteome</keyword>
<evidence type="ECO:0000313" key="3">
    <source>
        <dbReference type="EMBL" id="GAA2017607.1"/>
    </source>
</evidence>
<keyword evidence="2" id="KW-0472">Membrane</keyword>
<gene>
    <name evidence="3" type="ORF">GCM10009839_11830</name>
</gene>
<feature type="compositionally biased region" description="Low complexity" evidence="1">
    <location>
        <begin position="22"/>
        <end position="36"/>
    </location>
</feature>
<feature type="transmembrane region" description="Helical" evidence="2">
    <location>
        <begin position="111"/>
        <end position="129"/>
    </location>
</feature>
<evidence type="ECO:0000313" key="4">
    <source>
        <dbReference type="Proteomes" id="UP001500751"/>
    </source>
</evidence>
<evidence type="ECO:0000256" key="1">
    <source>
        <dbReference type="SAM" id="MobiDB-lite"/>
    </source>
</evidence>
<reference evidence="4" key="1">
    <citation type="journal article" date="2019" name="Int. J. Syst. Evol. Microbiol.">
        <title>The Global Catalogue of Microorganisms (GCM) 10K type strain sequencing project: providing services to taxonomists for standard genome sequencing and annotation.</title>
        <authorList>
            <consortium name="The Broad Institute Genomics Platform"/>
            <consortium name="The Broad Institute Genome Sequencing Center for Infectious Disease"/>
            <person name="Wu L."/>
            <person name="Ma J."/>
        </authorList>
    </citation>
    <scope>NUCLEOTIDE SEQUENCE [LARGE SCALE GENOMIC DNA]</scope>
    <source>
        <strain evidence="4">JCM 16014</strain>
    </source>
</reference>
<feature type="region of interest" description="Disordered" evidence="1">
    <location>
        <begin position="1"/>
        <end position="106"/>
    </location>
</feature>
<dbReference type="Proteomes" id="UP001500751">
    <property type="component" value="Unassembled WGS sequence"/>
</dbReference>
<dbReference type="EMBL" id="BAAAQN010000005">
    <property type="protein sequence ID" value="GAA2017607.1"/>
    <property type="molecule type" value="Genomic_DNA"/>
</dbReference>
<keyword evidence="2" id="KW-0812">Transmembrane</keyword>
<evidence type="ECO:0000256" key="2">
    <source>
        <dbReference type="SAM" id="Phobius"/>
    </source>
</evidence>
<dbReference type="RefSeq" id="WP_344664468.1">
    <property type="nucleotide sequence ID" value="NZ_BAAAQN010000005.1"/>
</dbReference>
<accession>A0ABP5F604</accession>
<comment type="caution">
    <text evidence="3">The sequence shown here is derived from an EMBL/GenBank/DDBJ whole genome shotgun (WGS) entry which is preliminary data.</text>
</comment>
<name>A0ABP5F604_9ACTN</name>
<protein>
    <submittedName>
        <fullName evidence="3">Uncharacterized protein</fullName>
    </submittedName>
</protein>
<feature type="compositionally biased region" description="Pro residues" evidence="1">
    <location>
        <begin position="85"/>
        <end position="96"/>
    </location>
</feature>
<keyword evidence="2" id="KW-1133">Transmembrane helix</keyword>